<dbReference type="EMBL" id="CALSDN010000015">
    <property type="protein sequence ID" value="CAH6723454.1"/>
    <property type="molecule type" value="Genomic_DNA"/>
</dbReference>
<comment type="caution">
    <text evidence="1">The sequence shown here is derived from an EMBL/GenBank/DDBJ whole genome shotgun (WGS) entry which is preliminary data.</text>
</comment>
<keyword evidence="2" id="KW-1185">Reference proteome</keyword>
<evidence type="ECO:0000313" key="2">
    <source>
        <dbReference type="Proteomes" id="UP001152531"/>
    </source>
</evidence>
<evidence type="ECO:0000313" key="1">
    <source>
        <dbReference type="EMBL" id="CAH6723454.1"/>
    </source>
</evidence>
<name>A0ACA9YFC4_9ASCO</name>
<dbReference type="Proteomes" id="UP001152531">
    <property type="component" value="Unassembled WGS sequence"/>
</dbReference>
<reference evidence="1" key="1">
    <citation type="submission" date="2022-06" db="EMBL/GenBank/DDBJ databases">
        <authorList>
            <person name="Legras J.-L."/>
            <person name="Devillers H."/>
            <person name="Grondin C."/>
        </authorList>
    </citation>
    <scope>NUCLEOTIDE SEQUENCE</scope>
    <source>
        <strain evidence="1">CLIB 1444</strain>
    </source>
</reference>
<proteinExistence type="predicted"/>
<accession>A0ACA9YFC4</accession>
<gene>
    <name evidence="1" type="ORF">CLIB1444_15S01640</name>
</gene>
<organism evidence="1 2">
    <name type="scientific">[Candida] jaroonii</name>
    <dbReference type="NCBI Taxonomy" id="467808"/>
    <lineage>
        <taxon>Eukaryota</taxon>
        <taxon>Fungi</taxon>
        <taxon>Dikarya</taxon>
        <taxon>Ascomycota</taxon>
        <taxon>Saccharomycotina</taxon>
        <taxon>Pichiomycetes</taxon>
        <taxon>Debaryomycetaceae</taxon>
        <taxon>Yamadazyma</taxon>
    </lineage>
</organism>
<protein>
    <submittedName>
        <fullName evidence="1">Uncharacterized protein</fullName>
    </submittedName>
</protein>
<sequence>MRVFRRSLFNNNKLIKYRENDSSFHHEYSIRPDTFAFKISNSSSTSPFQKTENFNLIDYVYRNSTNYPFDKMTPKEVFNTYPMINSKKLSRNGTRPRKVKMAVSDFIEDSLYNPKYGYFSMEVEIFNNDKPFDYNNIKDVDDFLDTWQKAYVKYDNEQIAPQRKELIAADSVNYGDPKSKFATNSLRLYNEEKKNTNPTTKNKRSLQLWHTPTELFQPFYGEAIARNILEKFKAGNEDELIIYEMGGGNGTLMTNILKFLKINEPKIYAKTHYKIIEISSQLALKQYNQALREKLVSQGLDVSKFQIVNKSIFEWKEVEEKPCFFIALEVFDNFSHDLIRYDNKTGEPYLGHVLVDDKGDFYEFFTPQLNYYSDVFLQLRENGPHSQLKTNYWQKFKSLIPFFNKDSIHPLDQSTSKLIWQNTLFPFKDNLSPGEFIPTRLTEFFHILKHKFPQHHLISSDFNALPNAIPGYYNGPVVQTVVKDKMVDITSYMCHQGFFDIMFPTNFQLMSTIYEQIVGKQVVVESHKQYLQTWGDIKATTTKRGENPMLEFYTNVSFMNTK</sequence>